<name>A0ABU7WD78_9GAMM</name>
<feature type="chain" id="PRO_5045962669" evidence="1">
    <location>
        <begin position="34"/>
        <end position="166"/>
    </location>
</feature>
<dbReference type="EMBL" id="JAZHBM010000001">
    <property type="protein sequence ID" value="MEF3081901.1"/>
    <property type="molecule type" value="Genomic_DNA"/>
</dbReference>
<dbReference type="Proteomes" id="UP001358324">
    <property type="component" value="Unassembled WGS sequence"/>
</dbReference>
<evidence type="ECO:0000313" key="3">
    <source>
        <dbReference type="Proteomes" id="UP001358324"/>
    </source>
</evidence>
<feature type="signal peptide" evidence="1">
    <location>
        <begin position="1"/>
        <end position="33"/>
    </location>
</feature>
<dbReference type="RefSeq" id="WP_332077615.1">
    <property type="nucleotide sequence ID" value="NZ_JAZHBM010000001.1"/>
</dbReference>
<evidence type="ECO:0000256" key="1">
    <source>
        <dbReference type="SAM" id="SignalP"/>
    </source>
</evidence>
<reference evidence="2 3" key="1">
    <citation type="submission" date="2024-01" db="EMBL/GenBank/DDBJ databases">
        <title>Novel species of the genus Luteimonas isolated from rivers.</title>
        <authorList>
            <person name="Lu H."/>
        </authorList>
    </citation>
    <scope>NUCLEOTIDE SEQUENCE [LARGE SCALE GENOMIC DNA]</scope>
    <source>
        <strain evidence="2 3">SMYT11W</strain>
    </source>
</reference>
<sequence>MSNASPSARSQRRLALIAAPVFAALAVAIVACAPGEAATVTATVVDEAGAPAELVITDRRTCAAVAVYAVPDAVGFDQAAVAARAVFNRFDQIGTVPDCGVTLTRAVAMGIDTDRWQRALDAVDAVDAGTYDIPLACVRAAHVMSAQVAEQGDCVIGGLAFVEARR</sequence>
<proteinExistence type="predicted"/>
<evidence type="ECO:0000313" key="2">
    <source>
        <dbReference type="EMBL" id="MEF3081901.1"/>
    </source>
</evidence>
<gene>
    <name evidence="2" type="ORF">V3391_06700</name>
</gene>
<keyword evidence="1" id="KW-0732">Signal</keyword>
<accession>A0ABU7WD78</accession>
<comment type="caution">
    <text evidence="2">The sequence shown here is derived from an EMBL/GenBank/DDBJ whole genome shotgun (WGS) entry which is preliminary data.</text>
</comment>
<keyword evidence="3" id="KW-1185">Reference proteome</keyword>
<organism evidence="2 3">
    <name type="scientific">Luteimonas flava</name>
    <dbReference type="NCBI Taxonomy" id="3115822"/>
    <lineage>
        <taxon>Bacteria</taxon>
        <taxon>Pseudomonadati</taxon>
        <taxon>Pseudomonadota</taxon>
        <taxon>Gammaproteobacteria</taxon>
        <taxon>Lysobacterales</taxon>
        <taxon>Lysobacteraceae</taxon>
        <taxon>Luteimonas</taxon>
    </lineage>
</organism>
<protein>
    <submittedName>
        <fullName evidence="2">Uncharacterized protein</fullName>
    </submittedName>
</protein>